<dbReference type="GO" id="GO:0016491">
    <property type="term" value="F:oxidoreductase activity"/>
    <property type="evidence" value="ECO:0007669"/>
    <property type="project" value="InterPro"/>
</dbReference>
<dbReference type="SUPFAM" id="SSF52833">
    <property type="entry name" value="Thioredoxin-like"/>
    <property type="match status" value="1"/>
</dbReference>
<evidence type="ECO:0000313" key="4">
    <source>
        <dbReference type="Proteomes" id="UP000663929"/>
    </source>
</evidence>
<dbReference type="AlphaFoldDB" id="A0A8A4U698"/>
<dbReference type="Proteomes" id="UP000663929">
    <property type="component" value="Chromosome"/>
</dbReference>
<dbReference type="PROSITE" id="PS51257">
    <property type="entry name" value="PROKAR_LIPOPROTEIN"/>
    <property type="match status" value="1"/>
</dbReference>
<sequence length="422" mass="47135">MIRKHLVFISLLAVAGMACTNQSTPPDAAPASIRPELPPTGSWRFVLQSPGGELPFTVLIEDGDNGRNAVALNDAERLEFDRVAVAEDGTVTLSIDHYESVFRGKLNEKGTRLEGTWTKLVNQDRTATLPFFAVHDDTSRFEVTSAEDPVDLAGRWSVAFTQDGEPSGEAIGEFRQEGKRLTGTFLTKTGDYRFLEGVVDGRQLKLSCFDGGHAFLFLATLDEQNRLRGDFWSSDKWHERWDAERNEAAELPDAYSLTELQDPSNGFRFSFPDLEGNLVNHDSELLAGKVRLITLFGSWCPNCNDEAPLLESLFRQYGDRGFQVLGLAFEATGDTKRDTRAIKRFQKRHKLTYPILLAGTKDKAEAGKKLPDLNHLLAYPTSILIDRKGEVVAIHTGFSGPGTGHHYTQYTEDLRRRIEELL</sequence>
<protein>
    <submittedName>
        <fullName evidence="3">TlpA family protein disulfide reductase</fullName>
    </submittedName>
</protein>
<dbReference type="PROSITE" id="PS51352">
    <property type="entry name" value="THIOREDOXIN_2"/>
    <property type="match status" value="1"/>
</dbReference>
<dbReference type="EMBL" id="CP071793">
    <property type="protein sequence ID" value="QTD54275.1"/>
    <property type="molecule type" value="Genomic_DNA"/>
</dbReference>
<feature type="domain" description="Thioredoxin" evidence="2">
    <location>
        <begin position="258"/>
        <end position="422"/>
    </location>
</feature>
<keyword evidence="4" id="KW-1185">Reference proteome</keyword>
<dbReference type="RefSeq" id="WP_237384373.1">
    <property type="nucleotide sequence ID" value="NZ_CP071793.1"/>
</dbReference>
<dbReference type="CDD" id="cd02966">
    <property type="entry name" value="TlpA_like_family"/>
    <property type="match status" value="1"/>
</dbReference>
<dbReference type="InterPro" id="IPR036249">
    <property type="entry name" value="Thioredoxin-like_sf"/>
</dbReference>
<reference evidence="3" key="1">
    <citation type="submission" date="2021-03" db="EMBL/GenBank/DDBJ databases">
        <title>Acanthopleuribacteraceae sp. M133.</title>
        <authorList>
            <person name="Wang G."/>
        </authorList>
    </citation>
    <scope>NUCLEOTIDE SEQUENCE</scope>
    <source>
        <strain evidence="3">M133</strain>
    </source>
</reference>
<dbReference type="Gene3D" id="3.40.30.10">
    <property type="entry name" value="Glutaredoxin"/>
    <property type="match status" value="1"/>
</dbReference>
<proteinExistence type="predicted"/>
<keyword evidence="1" id="KW-0732">Signal</keyword>
<evidence type="ECO:0000259" key="2">
    <source>
        <dbReference type="PROSITE" id="PS51352"/>
    </source>
</evidence>
<gene>
    <name evidence="3" type="ORF">J3U87_17665</name>
</gene>
<dbReference type="InterPro" id="IPR013740">
    <property type="entry name" value="Redoxin"/>
</dbReference>
<dbReference type="InterPro" id="IPR050553">
    <property type="entry name" value="Thioredoxin_ResA/DsbE_sf"/>
</dbReference>
<organism evidence="3 4">
    <name type="scientific">Sulfidibacter corallicola</name>
    <dbReference type="NCBI Taxonomy" id="2818388"/>
    <lineage>
        <taxon>Bacteria</taxon>
        <taxon>Pseudomonadati</taxon>
        <taxon>Acidobacteriota</taxon>
        <taxon>Holophagae</taxon>
        <taxon>Acanthopleuribacterales</taxon>
        <taxon>Acanthopleuribacteraceae</taxon>
        <taxon>Sulfidibacter</taxon>
    </lineage>
</organism>
<dbReference type="InterPro" id="IPR013766">
    <property type="entry name" value="Thioredoxin_domain"/>
</dbReference>
<feature type="chain" id="PRO_5035262151" evidence="1">
    <location>
        <begin position="21"/>
        <end position="422"/>
    </location>
</feature>
<evidence type="ECO:0000256" key="1">
    <source>
        <dbReference type="SAM" id="SignalP"/>
    </source>
</evidence>
<accession>A0A8A4U698</accession>
<name>A0A8A4U698_SULCO</name>
<dbReference type="PANTHER" id="PTHR42852">
    <property type="entry name" value="THIOL:DISULFIDE INTERCHANGE PROTEIN DSBE"/>
    <property type="match status" value="1"/>
</dbReference>
<evidence type="ECO:0000313" key="3">
    <source>
        <dbReference type="EMBL" id="QTD54275.1"/>
    </source>
</evidence>
<feature type="signal peptide" evidence="1">
    <location>
        <begin position="1"/>
        <end position="20"/>
    </location>
</feature>
<dbReference type="Pfam" id="PF08534">
    <property type="entry name" value="Redoxin"/>
    <property type="match status" value="1"/>
</dbReference>
<dbReference type="KEGG" id="scor:J3U87_17665"/>
<dbReference type="PANTHER" id="PTHR42852:SF17">
    <property type="entry name" value="THIOREDOXIN-LIKE PROTEIN HI_1115"/>
    <property type="match status" value="1"/>
</dbReference>